<protein>
    <recommendedName>
        <fullName evidence="14">Structure-specific endonuclease subunit SLX4</fullName>
    </recommendedName>
    <alternativeName>
        <fullName evidence="16">BTB/POZ domain-containing protein 12</fullName>
    </alternativeName>
</protein>
<evidence type="ECO:0000256" key="5">
    <source>
        <dbReference type="ARBA" id="ARBA00022723"/>
    </source>
</evidence>
<gene>
    <name evidence="22" type="primary">SLX4</name>
</gene>
<evidence type="ECO:0000256" key="16">
    <source>
        <dbReference type="ARBA" id="ARBA00076095"/>
    </source>
</evidence>
<dbReference type="FunFam" id="3.30.710.10:FF:000116">
    <property type="entry name" value="SLX4 structure-specific endonuclease subunit"/>
    <property type="match status" value="1"/>
</dbReference>
<evidence type="ECO:0000256" key="12">
    <source>
        <dbReference type="ARBA" id="ARBA00023204"/>
    </source>
</evidence>
<comment type="subunit">
    <text evidence="15">Forms a heterodimer with SLX1A/GIYD1. Interacts with ERCC4/XPF; catalytic subunit of the ERCC4-ERCC1 endonuclease. Interacts with MUS81; catalytic subunit of the MUS81-EME1 endonuclease. Interacts with MSH2; component of the MSH2-MSH3 mismatch repair complex. Interacts with TERF2-TERF2IP. Interacts with PLK1 and SLX4IP.</text>
</comment>
<feature type="compositionally biased region" description="Basic residues" evidence="18">
    <location>
        <begin position="1736"/>
        <end position="1754"/>
    </location>
</feature>
<feature type="compositionally biased region" description="Low complexity" evidence="18">
    <location>
        <begin position="1546"/>
        <end position="1563"/>
    </location>
</feature>
<sequence>MLLNLKPDWKKDVLNRSAVSSENQQEHLDTGQTMEESDDDFKELCSSYFQRVKKSGPKELSRDRKKPKASSSTQIRNKLKKPRQTASKSKTLPGSTEKKSRVGRQASRAANRGAAKSQEQEPITPTENGADHVLPPAQVPAVDLPALGDGVQNPQTGAPIGDVQSPASGPIPVVPSPSKPRTTELVLQRMQRFKRADPTRLRHTSGTCSFEAATAENTPEDPQEETVVGNGYEPTPPATESDMAVALALQQELGQEAAPAHADDLEEKGWFFCQICQKDLSTMNVTRREQHMNRCLDEAEKALRPSAPQVPECPICGRLFLTFKSRSSHLKQCAVKMEVCPQLLLQAVRQQTAQLEGDCSPTTPSFSHQVGSLKRKGAPNKKEPPKRRKINQPEAPSEDLLMAMALSRSEVEQSGPEPTLKLESAFSKWFKPGADKKSRRKQLTSSLPPLLLQDSEAAQQHTEKRVAMLFAEEVVISSTPPLPKSGLLKKESEKAGWRLQLAEGRQKFLWEGSALAGSWTLEAFYTTNLVPPIVPRQPVQGLKKEPTSPVMQPDQLKLDASPPLIPCGPRVDSVEPVGQKASPSSSQKERQALQDLMDLAGEGLGPSSGGLADWGGEAAVDLVPSSLPLSGFVLPPQEEHLERGSRTSLYLGLLLSDFGAMVNNPHLSDVQFQVDSGEVLYAHKFVLYARCPLLIQHVNREGFVAIEDGDLRTQRVLLSDVSTEAARAFLHYLYTADTGLSFSLAPDLHSLALRFGVSELAHVCEQAPLETDAHSAPWKKEEEDCVSRADNFQEVLRSMWLDEEGDAEALAKPEGHGEDREKVDEVEMEEIYEFAATQRKLLQEERTATRDEAADQLREECPAPACVLAQGQLEDAGHKESSGQGSDPSLAAPVSSRGQRPHGEEDSGPPEQEAMWKAPGQCSSSSPPGRFRAGRRGRSVLYTFEDSEQFFSATQGEYSEPTQITGKQEDHKGVSCSPRCQQAPAVQQPTWGVSPPRPHPRPHHAGESSLLTPRSRSQTVTSRVVSWDSPVVASKQRRDSGVPAFLPDPGHQGGRGSMGASPGKSSSIDLTQSDSAPSSSSPAHASSAVSRDTDVILLLDSDEELELKQTRARPVPSDLVEEKKVLEVSPRSSELFSVIDIDADLECSPSLPGREAELQQGAGELPGNRGHVGDRGRRGLFHPGESSPEEDSATDMSWLVPATPLVHGSHLYCPQPQASSVGSRTSVHKAVHLEPRTPCASRDADEATDTFPVLVPRMVPPQLVTASPGNSEGRRRAPRNPYGQQPRHHLSPVAPCPPRRCSPPRPLWLSQATSSEVVEVEDSDDEPGVAPHQANSSPLLDREPPIPVDDCCWSAEPLSPIPIDHLNMERTGPLSTSSPSTRAREASGHLACDSPGPLDTTPIRRNCPNLGGIQEQSPLASSPGGSKLSYLNSALWDDWDGEEKSPELLPLTQRRSANRAGRPGGSETPKGTHRKKNLPPKVPITPMPRYSIMETPVLKKELDRFGVRPLPKRQMVLKLKEIFQYTHQTLESDSEDEIPSSQVPPTHTFSAATTTEATKTSRAGGHLLPEDTAGPNLQKPTGPTEIKSPRRRRKQPGKTPPALHTPPGSDGDGQLPASQESAASSVTSSDGSWGSQSSSTGEFGVAFESEGADEGEEGVTASQAATRTADTEAAVWRYIRSQPALYLKVLRYQPLELAALQAELRQNGIRLATGKLLDFLDAQCITFTTAAARKERLQRKRGRRPAGRKKRGQD</sequence>
<feature type="compositionally biased region" description="Low complexity" evidence="18">
    <location>
        <begin position="1012"/>
        <end position="1026"/>
    </location>
</feature>
<dbReference type="CDD" id="cd18288">
    <property type="entry name" value="BTB_POZ_BTBD12_SLX4"/>
    <property type="match status" value="1"/>
</dbReference>
<dbReference type="GO" id="GO:0090656">
    <property type="term" value="P:t-circle formation"/>
    <property type="evidence" value="ECO:0007669"/>
    <property type="project" value="UniProtKB-ARBA"/>
</dbReference>
<feature type="region of interest" description="Disordered" evidence="18">
    <location>
        <begin position="874"/>
        <end position="937"/>
    </location>
</feature>
<dbReference type="GeneID" id="102839292"/>
<dbReference type="Pfam" id="PF09494">
    <property type="entry name" value="Slx4"/>
    <property type="match status" value="1"/>
</dbReference>
<proteinExistence type="inferred from homology"/>
<comment type="subcellular location">
    <subcellularLocation>
        <location evidence="1">Nucleus</location>
    </subcellularLocation>
</comment>
<feature type="compositionally biased region" description="Low complexity" evidence="18">
    <location>
        <begin position="1073"/>
        <end position="1090"/>
    </location>
</feature>
<keyword evidence="10" id="KW-0832">Ubl conjugation</keyword>
<keyword evidence="11" id="KW-0233">DNA recombination</keyword>
<feature type="compositionally biased region" description="Polar residues" evidence="18">
    <location>
        <begin position="978"/>
        <end position="991"/>
    </location>
</feature>
<dbReference type="Gene3D" id="3.30.710.10">
    <property type="entry name" value="Potassium Channel Kv1.1, Chain A"/>
    <property type="match status" value="1"/>
</dbReference>
<dbReference type="SMART" id="SM00225">
    <property type="entry name" value="BTB"/>
    <property type="match status" value="1"/>
</dbReference>
<dbReference type="GO" id="GO:0006281">
    <property type="term" value="P:DNA repair"/>
    <property type="evidence" value="ECO:0007669"/>
    <property type="project" value="UniProtKB-KW"/>
</dbReference>
<dbReference type="RefSeq" id="XP_006874965.1">
    <property type="nucleotide sequence ID" value="XM_006874903.1"/>
</dbReference>
<dbReference type="InterPro" id="IPR006642">
    <property type="entry name" value="Rad18_UBZ4"/>
</dbReference>
<dbReference type="GO" id="GO:0004519">
    <property type="term" value="F:endonuclease activity"/>
    <property type="evidence" value="ECO:0007669"/>
    <property type="project" value="UniProtKB-KW"/>
</dbReference>
<feature type="region of interest" description="Disordered" evidence="18">
    <location>
        <begin position="1209"/>
        <end position="1427"/>
    </location>
</feature>
<evidence type="ECO:0000313" key="21">
    <source>
        <dbReference type="Proteomes" id="UP000504623"/>
    </source>
</evidence>
<feature type="compositionally biased region" description="Polar residues" evidence="18">
    <location>
        <begin position="84"/>
        <end position="94"/>
    </location>
</feature>
<evidence type="ECO:0000313" key="22">
    <source>
        <dbReference type="RefSeq" id="XP_006874965.1"/>
    </source>
</evidence>
<feature type="region of interest" description="Disordered" evidence="18">
    <location>
        <begin position="52"/>
        <end position="182"/>
    </location>
</feature>
<evidence type="ECO:0000256" key="1">
    <source>
        <dbReference type="ARBA" id="ARBA00004123"/>
    </source>
</evidence>
<evidence type="ECO:0000256" key="8">
    <source>
        <dbReference type="ARBA" id="ARBA00022771"/>
    </source>
</evidence>
<evidence type="ECO:0000256" key="14">
    <source>
        <dbReference type="ARBA" id="ARBA00029496"/>
    </source>
</evidence>
<dbReference type="SUPFAM" id="SSF54695">
    <property type="entry name" value="POZ domain"/>
    <property type="match status" value="1"/>
</dbReference>
<organism evidence="21 22">
    <name type="scientific">Chrysochloris asiatica</name>
    <name type="common">Cape golden mole</name>
    <dbReference type="NCBI Taxonomy" id="185453"/>
    <lineage>
        <taxon>Eukaryota</taxon>
        <taxon>Metazoa</taxon>
        <taxon>Chordata</taxon>
        <taxon>Craniata</taxon>
        <taxon>Vertebrata</taxon>
        <taxon>Euteleostomi</taxon>
        <taxon>Mammalia</taxon>
        <taxon>Eutheria</taxon>
        <taxon>Afrotheria</taxon>
        <taxon>Chrysochloridae</taxon>
        <taxon>Chrysochlorinae</taxon>
        <taxon>Chrysochloris</taxon>
    </lineage>
</organism>
<evidence type="ECO:0000256" key="3">
    <source>
        <dbReference type="ARBA" id="ARBA00022499"/>
    </source>
</evidence>
<feature type="region of interest" description="Disordered" evidence="18">
    <location>
        <begin position="1529"/>
        <end position="1642"/>
    </location>
</feature>
<feature type="region of interest" description="Disordered" evidence="18">
    <location>
        <begin position="1"/>
        <end position="39"/>
    </location>
</feature>
<feature type="compositionally biased region" description="Polar residues" evidence="18">
    <location>
        <begin position="1216"/>
        <end position="1225"/>
    </location>
</feature>
<dbReference type="GO" id="GO:0000712">
    <property type="term" value="P:resolution of meiotic recombination intermediates"/>
    <property type="evidence" value="ECO:0007669"/>
    <property type="project" value="TreeGrafter"/>
</dbReference>
<keyword evidence="4" id="KW-0597">Phosphoprotein</keyword>
<keyword evidence="22" id="KW-0540">Nuclease</keyword>
<evidence type="ECO:0000256" key="11">
    <source>
        <dbReference type="ARBA" id="ARBA00023172"/>
    </source>
</evidence>
<dbReference type="Proteomes" id="UP000504623">
    <property type="component" value="Unplaced"/>
</dbReference>
<dbReference type="PROSITE" id="PS51908">
    <property type="entry name" value="ZF_UBZ4"/>
    <property type="match status" value="1"/>
</dbReference>
<evidence type="ECO:0000256" key="13">
    <source>
        <dbReference type="ARBA" id="ARBA00023242"/>
    </source>
</evidence>
<evidence type="ECO:0000256" key="9">
    <source>
        <dbReference type="ARBA" id="ARBA00022833"/>
    </source>
</evidence>
<dbReference type="CDD" id="cd22999">
    <property type="entry name" value="SAP_SLX4"/>
    <property type="match status" value="1"/>
</dbReference>
<feature type="region of interest" description="Disordered" evidence="18">
    <location>
        <begin position="1735"/>
        <end position="1754"/>
    </location>
</feature>
<comment type="similarity">
    <text evidence="2">Belongs to the SLX4 family.</text>
</comment>
<keyword evidence="21" id="KW-1185">Reference proteome</keyword>
<feature type="region of interest" description="Disordered" evidence="18">
    <location>
        <begin position="1442"/>
        <end position="1488"/>
    </location>
</feature>
<feature type="domain" description="BTB" evidence="19">
    <location>
        <begin position="668"/>
        <end position="742"/>
    </location>
</feature>
<dbReference type="InterPro" id="IPR011333">
    <property type="entry name" value="SKP1/BTB/POZ_sf"/>
</dbReference>
<accession>A0A9B0X1J5</accession>
<feature type="region of interest" description="Disordered" evidence="18">
    <location>
        <begin position="1160"/>
        <end position="1195"/>
    </location>
</feature>
<dbReference type="GO" id="GO:0008270">
    <property type="term" value="F:zinc ion binding"/>
    <property type="evidence" value="ECO:0007669"/>
    <property type="project" value="UniProtKB-KW"/>
</dbReference>
<dbReference type="PANTHER" id="PTHR21541:SF3">
    <property type="entry name" value="STRUCTURE-SPECIFIC ENDONUCLEASE SUBUNIT SLX4"/>
    <property type="match status" value="1"/>
</dbReference>
<dbReference type="InterPro" id="IPR018574">
    <property type="entry name" value="Structure-sp_endonuc_su_Slx4"/>
</dbReference>
<dbReference type="PROSITE" id="PS50097">
    <property type="entry name" value="BTB"/>
    <property type="match status" value="1"/>
</dbReference>
<evidence type="ECO:0000256" key="7">
    <source>
        <dbReference type="ARBA" id="ARBA00022763"/>
    </source>
</evidence>
<keyword evidence="6" id="KW-0677">Repeat</keyword>
<feature type="region of interest" description="Disordered" evidence="18">
    <location>
        <begin position="952"/>
        <end position="1092"/>
    </location>
</feature>
<feature type="compositionally biased region" description="Basic residues" evidence="18">
    <location>
        <begin position="373"/>
        <end position="390"/>
    </location>
</feature>
<dbReference type="GO" id="GO:0032206">
    <property type="term" value="P:positive regulation of telomere maintenance"/>
    <property type="evidence" value="ECO:0007669"/>
    <property type="project" value="UniProtKB-ARBA"/>
</dbReference>
<evidence type="ECO:0000256" key="10">
    <source>
        <dbReference type="ARBA" id="ARBA00022843"/>
    </source>
</evidence>
<keyword evidence="22" id="KW-0255">Endonuclease</keyword>
<feature type="domain" description="UBZ4-type" evidence="20">
    <location>
        <begin position="270"/>
        <end position="300"/>
    </location>
</feature>
<dbReference type="PANTHER" id="PTHR21541">
    <property type="entry name" value="BTB POZ DOMAIN CONTAINING 12"/>
    <property type="match status" value="1"/>
</dbReference>
<keyword evidence="8 17" id="KW-0863">Zinc-finger</keyword>
<feature type="compositionally biased region" description="Polar residues" evidence="18">
    <location>
        <begin position="356"/>
        <end position="370"/>
    </location>
</feature>
<evidence type="ECO:0000259" key="19">
    <source>
        <dbReference type="PROSITE" id="PS50097"/>
    </source>
</evidence>
<name>A0A9B0X1J5_CHRAS</name>
<feature type="compositionally biased region" description="Pro residues" evidence="18">
    <location>
        <begin position="1294"/>
        <end position="1306"/>
    </location>
</feature>
<evidence type="ECO:0000256" key="6">
    <source>
        <dbReference type="ARBA" id="ARBA00022737"/>
    </source>
</evidence>
<keyword evidence="3" id="KW-1017">Isopeptide bond</keyword>
<dbReference type="OrthoDB" id="5576441at2759"/>
<feature type="compositionally biased region" description="Low complexity" evidence="18">
    <location>
        <begin position="1617"/>
        <end position="1642"/>
    </location>
</feature>
<keyword evidence="9" id="KW-0862">Zinc</keyword>
<keyword evidence="13" id="KW-0539">Nucleus</keyword>
<keyword evidence="7 17" id="KW-0227">DNA damage</keyword>
<evidence type="ECO:0000259" key="20">
    <source>
        <dbReference type="PROSITE" id="PS51908"/>
    </source>
</evidence>
<feature type="region of interest" description="Disordered" evidence="18">
    <location>
        <begin position="559"/>
        <end position="590"/>
    </location>
</feature>
<reference evidence="22" key="1">
    <citation type="submission" date="2025-08" db="UniProtKB">
        <authorList>
            <consortium name="RefSeq"/>
        </authorList>
    </citation>
    <scope>IDENTIFICATION</scope>
    <source>
        <tissue evidence="22">Spleen</tissue>
    </source>
</reference>
<evidence type="ECO:0000256" key="15">
    <source>
        <dbReference type="ARBA" id="ARBA00064578"/>
    </source>
</evidence>
<dbReference type="CTD" id="84464"/>
<dbReference type="InterPro" id="IPR000210">
    <property type="entry name" value="BTB/POZ_dom"/>
</dbReference>
<evidence type="ECO:0000256" key="17">
    <source>
        <dbReference type="PROSITE-ProRule" id="PRU01256"/>
    </source>
</evidence>
<feature type="compositionally biased region" description="Polar residues" evidence="18">
    <location>
        <begin position="952"/>
        <end position="966"/>
    </location>
</feature>
<dbReference type="GO" id="GO:0006260">
    <property type="term" value="P:DNA replication"/>
    <property type="evidence" value="ECO:0007669"/>
    <property type="project" value="InterPro"/>
</dbReference>
<evidence type="ECO:0000256" key="18">
    <source>
        <dbReference type="SAM" id="MobiDB-lite"/>
    </source>
</evidence>
<dbReference type="GO" id="GO:0003677">
    <property type="term" value="F:DNA binding"/>
    <property type="evidence" value="ECO:0007669"/>
    <property type="project" value="InterPro"/>
</dbReference>
<feature type="compositionally biased region" description="Polar residues" evidence="18">
    <location>
        <begin position="1414"/>
        <end position="1427"/>
    </location>
</feature>
<keyword evidence="12 17" id="KW-0234">DNA repair</keyword>
<feature type="compositionally biased region" description="Polar residues" evidence="18">
    <location>
        <begin position="1063"/>
        <end position="1072"/>
    </location>
</feature>
<keyword evidence="22" id="KW-0378">Hydrolase</keyword>
<dbReference type="Pfam" id="PF00651">
    <property type="entry name" value="BTB"/>
    <property type="match status" value="1"/>
</dbReference>
<keyword evidence="5" id="KW-0479">Metal-binding</keyword>
<evidence type="ECO:0000256" key="2">
    <source>
        <dbReference type="ARBA" id="ARBA00006661"/>
    </source>
</evidence>
<feature type="compositionally biased region" description="Acidic residues" evidence="18">
    <location>
        <begin position="1318"/>
        <end position="1327"/>
    </location>
</feature>
<feature type="region of interest" description="Disordered" evidence="18">
    <location>
        <begin position="356"/>
        <end position="397"/>
    </location>
</feature>
<evidence type="ECO:0000256" key="4">
    <source>
        <dbReference type="ARBA" id="ARBA00022553"/>
    </source>
</evidence>
<dbReference type="GO" id="GO:0033557">
    <property type="term" value="C:Slx1-Slx4 complex"/>
    <property type="evidence" value="ECO:0007669"/>
    <property type="project" value="InterPro"/>
</dbReference>